<evidence type="ECO:0000313" key="2">
    <source>
        <dbReference type="EMBL" id="WGH79830.1"/>
    </source>
</evidence>
<keyword evidence="1" id="KW-0732">Signal</keyword>
<sequence length="91" mass="9950">MLRILTALTLLAATAPASAQTGGVANIRVHLAQELPIYGFRDVDVSRLSSSQVLQIEQIIHSGREDSNIRSRIATVIEGGLLQRLIFGERR</sequence>
<dbReference type="RefSeq" id="WP_279966804.1">
    <property type="nucleotide sequence ID" value="NZ_CP122537.1"/>
</dbReference>
<dbReference type="Proteomes" id="UP001243420">
    <property type="component" value="Chromosome"/>
</dbReference>
<name>A0ABY8LHK0_9RHOB</name>
<feature type="chain" id="PRO_5046605360" description="POTRA domain-containing protein" evidence="1">
    <location>
        <begin position="20"/>
        <end position="91"/>
    </location>
</feature>
<feature type="signal peptide" evidence="1">
    <location>
        <begin position="1"/>
        <end position="19"/>
    </location>
</feature>
<protein>
    <recommendedName>
        <fullName evidence="4">POTRA domain-containing protein</fullName>
    </recommendedName>
</protein>
<organism evidence="2 3">
    <name type="scientific">Jannaschia ovalis</name>
    <dbReference type="NCBI Taxonomy" id="3038773"/>
    <lineage>
        <taxon>Bacteria</taxon>
        <taxon>Pseudomonadati</taxon>
        <taxon>Pseudomonadota</taxon>
        <taxon>Alphaproteobacteria</taxon>
        <taxon>Rhodobacterales</taxon>
        <taxon>Roseobacteraceae</taxon>
        <taxon>Jannaschia</taxon>
    </lineage>
</organism>
<keyword evidence="3" id="KW-1185">Reference proteome</keyword>
<gene>
    <name evidence="2" type="ORF">P8627_06095</name>
</gene>
<evidence type="ECO:0008006" key="4">
    <source>
        <dbReference type="Google" id="ProtNLM"/>
    </source>
</evidence>
<proteinExistence type="predicted"/>
<evidence type="ECO:0000313" key="3">
    <source>
        <dbReference type="Proteomes" id="UP001243420"/>
    </source>
</evidence>
<evidence type="ECO:0000256" key="1">
    <source>
        <dbReference type="SAM" id="SignalP"/>
    </source>
</evidence>
<reference evidence="2 3" key="1">
    <citation type="submission" date="2023-04" db="EMBL/GenBank/DDBJ databases">
        <title>Jannaschia ovalis sp. nov., a marine bacterium isolated from sea tidal flat.</title>
        <authorList>
            <person name="Kwon D.Y."/>
            <person name="Kim J.-J."/>
        </authorList>
    </citation>
    <scope>NUCLEOTIDE SEQUENCE [LARGE SCALE GENOMIC DNA]</scope>
    <source>
        <strain evidence="2 3">GRR-S6-38</strain>
    </source>
</reference>
<accession>A0ABY8LHK0</accession>
<dbReference type="EMBL" id="CP122537">
    <property type="protein sequence ID" value="WGH79830.1"/>
    <property type="molecule type" value="Genomic_DNA"/>
</dbReference>